<evidence type="ECO:0000313" key="4">
    <source>
        <dbReference type="Proteomes" id="UP000092461"/>
    </source>
</evidence>
<dbReference type="EnsemblMetazoa" id="LLOJ000984-RA">
    <property type="protein sequence ID" value="LLOJ000984-PA"/>
    <property type="gene ID" value="LLOJ000984"/>
</dbReference>
<keyword evidence="4" id="KW-1185">Reference proteome</keyword>
<dbReference type="VEuPathDB" id="VectorBase:LLOJ000984"/>
<dbReference type="AlphaFoldDB" id="A0A1B0GH09"/>
<reference evidence="2" key="2">
    <citation type="journal article" date="2020" name="BMC">
        <title>Leishmania infection induces a limited differential gene expression in the sand fly midgut.</title>
        <authorList>
            <person name="Coutinho-Abreu I.V."/>
            <person name="Serafim T.D."/>
            <person name="Meneses C."/>
            <person name="Kamhawi S."/>
            <person name="Oliveira F."/>
            <person name="Valenzuela J.G."/>
        </authorList>
    </citation>
    <scope>NUCLEOTIDE SEQUENCE</scope>
    <source>
        <strain evidence="2">Jacobina</strain>
        <tissue evidence="2">Midgut</tissue>
    </source>
</reference>
<evidence type="ECO:0000256" key="1">
    <source>
        <dbReference type="SAM" id="MobiDB-lite"/>
    </source>
</evidence>
<dbReference type="VEuPathDB" id="VectorBase:LLONM1_009216"/>
<reference evidence="3" key="3">
    <citation type="submission" date="2020-05" db="UniProtKB">
        <authorList>
            <consortium name="EnsemblMetazoa"/>
        </authorList>
    </citation>
    <scope>IDENTIFICATION</scope>
    <source>
        <strain evidence="3">Jacobina</strain>
    </source>
</reference>
<evidence type="ECO:0000313" key="2">
    <source>
        <dbReference type="EMBL" id="MBC1179188.1"/>
    </source>
</evidence>
<sequence length="215" mass="24875">MAHLISYVKKRYSREAAREKRAKMGILSREVIPRSSWRWYKHCEFLQSRQSKTPKYLQPAKDSDCLKNTTNDMEEDVELPSPLSPRSSGDEANEPESMQAEEIDYMEDENQSETISESIQYQMDTKSDDFEEAEDSSSIQNIDESTEHEDAPESKESCEQDDDGTVIYEDSRKFLISGICSTITHHLSNADYTDDDIVDFHGDLLMYLYKTIHKT</sequence>
<feature type="compositionally biased region" description="Polar residues" evidence="1">
    <location>
        <begin position="112"/>
        <end position="124"/>
    </location>
</feature>
<feature type="region of interest" description="Disordered" evidence="1">
    <location>
        <begin position="51"/>
        <end position="163"/>
    </location>
</feature>
<dbReference type="EMBL" id="AJWK01003875">
    <property type="status" value="NOT_ANNOTATED_CDS"/>
    <property type="molecule type" value="Genomic_DNA"/>
</dbReference>
<accession>A0A1B0GH09</accession>
<proteinExistence type="predicted"/>
<reference evidence="4" key="1">
    <citation type="submission" date="2012-05" db="EMBL/GenBank/DDBJ databases">
        <title>Whole Genome Assembly of Lutzomyia longipalpis.</title>
        <authorList>
            <person name="Richards S."/>
            <person name="Qu C."/>
            <person name="Dillon R."/>
            <person name="Worley K."/>
            <person name="Scherer S."/>
            <person name="Batterton M."/>
            <person name="Taylor A."/>
            <person name="Hawes A."/>
            <person name="Hernandez B."/>
            <person name="Kovar C."/>
            <person name="Mandapat C."/>
            <person name="Pham C."/>
            <person name="Qu C."/>
            <person name="Jing C."/>
            <person name="Bess C."/>
            <person name="Bandaranaike D."/>
            <person name="Ngo D."/>
            <person name="Ongeri F."/>
            <person name="Arias F."/>
            <person name="Lara F."/>
            <person name="Weissenberger G."/>
            <person name="Kamau G."/>
            <person name="Han H."/>
            <person name="Shen H."/>
            <person name="Dinh H."/>
            <person name="Khalil I."/>
            <person name="Jones J."/>
            <person name="Shafer J."/>
            <person name="Jayaseelan J."/>
            <person name="Quiroz J."/>
            <person name="Blankenburg K."/>
            <person name="Nguyen L."/>
            <person name="Jackson L."/>
            <person name="Francisco L."/>
            <person name="Tang L.-Y."/>
            <person name="Pu L.-L."/>
            <person name="Perales L."/>
            <person name="Lorensuhewa L."/>
            <person name="Munidasa M."/>
            <person name="Coyle M."/>
            <person name="Taylor M."/>
            <person name="Puazo M."/>
            <person name="Firestine M."/>
            <person name="Scheel M."/>
            <person name="Javaid M."/>
            <person name="Wang M."/>
            <person name="Li M."/>
            <person name="Tabassum N."/>
            <person name="Saada N."/>
            <person name="Osuji N."/>
            <person name="Aqrawi P."/>
            <person name="Fu Q."/>
            <person name="Thornton R."/>
            <person name="Raj R."/>
            <person name="Goodspeed R."/>
            <person name="Mata R."/>
            <person name="Najjar R."/>
            <person name="Gubbala S."/>
            <person name="Lee S."/>
            <person name="Denson S."/>
            <person name="Patil S."/>
            <person name="Macmil S."/>
            <person name="Qi S."/>
            <person name="Matskevitch T."/>
            <person name="Palculict T."/>
            <person name="Mathew T."/>
            <person name="Vee V."/>
            <person name="Velamala V."/>
            <person name="Korchina V."/>
            <person name="Cai W."/>
            <person name="Liu W."/>
            <person name="Dai W."/>
            <person name="Zou X."/>
            <person name="Zhu Y."/>
            <person name="Zhang Y."/>
            <person name="Wu Y.-Q."/>
            <person name="Xin Y."/>
            <person name="Nazarath L."/>
            <person name="Kovar C."/>
            <person name="Han Y."/>
            <person name="Muzny D."/>
            <person name="Gibbs R."/>
        </authorList>
    </citation>
    <scope>NUCLEOTIDE SEQUENCE [LARGE SCALE GENOMIC DNA]</scope>
    <source>
        <strain evidence="4">Jacobina</strain>
    </source>
</reference>
<dbReference type="EMBL" id="GITU01010485">
    <property type="protein sequence ID" value="MBC1179188.1"/>
    <property type="molecule type" value="Transcribed_RNA"/>
</dbReference>
<name>A0A1B0GH09_LUTLO</name>
<dbReference type="Proteomes" id="UP000092461">
    <property type="component" value="Unassembled WGS sequence"/>
</dbReference>
<feature type="compositionally biased region" description="Basic and acidic residues" evidence="1">
    <location>
        <begin position="148"/>
        <end position="158"/>
    </location>
</feature>
<protein>
    <submittedName>
        <fullName evidence="2 3">Uncharacterized protein</fullName>
    </submittedName>
</protein>
<organism evidence="3 4">
    <name type="scientific">Lutzomyia longipalpis</name>
    <name type="common">Sand fly</name>
    <dbReference type="NCBI Taxonomy" id="7200"/>
    <lineage>
        <taxon>Eukaryota</taxon>
        <taxon>Metazoa</taxon>
        <taxon>Ecdysozoa</taxon>
        <taxon>Arthropoda</taxon>
        <taxon>Hexapoda</taxon>
        <taxon>Insecta</taxon>
        <taxon>Pterygota</taxon>
        <taxon>Neoptera</taxon>
        <taxon>Endopterygota</taxon>
        <taxon>Diptera</taxon>
        <taxon>Nematocera</taxon>
        <taxon>Psychodoidea</taxon>
        <taxon>Psychodidae</taxon>
        <taxon>Lutzomyia</taxon>
        <taxon>Lutzomyia</taxon>
    </lineage>
</organism>
<evidence type="ECO:0000313" key="3">
    <source>
        <dbReference type="EnsemblMetazoa" id="LLOJ000984-PA"/>
    </source>
</evidence>
<feature type="compositionally biased region" description="Acidic residues" evidence="1">
    <location>
        <begin position="91"/>
        <end position="111"/>
    </location>
</feature>